<name>A0A6J2XGA6_SITOR</name>
<gene>
    <name evidence="2" type="primary">LOC115877975</name>
</gene>
<dbReference type="RefSeq" id="XP_030750186.1">
    <property type="nucleotide sequence ID" value="XM_030894326.1"/>
</dbReference>
<dbReference type="OrthoDB" id="6744247at2759"/>
<dbReference type="GeneID" id="115877975"/>
<evidence type="ECO:0000313" key="2">
    <source>
        <dbReference type="RefSeq" id="XP_030750186.1"/>
    </source>
</evidence>
<dbReference type="PANTHER" id="PTHR34239">
    <property type="entry name" value="APPLE DOMAIN-CONTAINING PROTEIN"/>
    <property type="match status" value="1"/>
</dbReference>
<reference evidence="2" key="1">
    <citation type="submission" date="2025-08" db="UniProtKB">
        <authorList>
            <consortium name="RefSeq"/>
        </authorList>
    </citation>
    <scope>IDENTIFICATION</scope>
    <source>
        <tissue evidence="2">Gonads</tissue>
    </source>
</reference>
<organism evidence="1 2">
    <name type="scientific">Sitophilus oryzae</name>
    <name type="common">Rice weevil</name>
    <name type="synonym">Curculio oryzae</name>
    <dbReference type="NCBI Taxonomy" id="7048"/>
    <lineage>
        <taxon>Eukaryota</taxon>
        <taxon>Metazoa</taxon>
        <taxon>Ecdysozoa</taxon>
        <taxon>Arthropoda</taxon>
        <taxon>Hexapoda</taxon>
        <taxon>Insecta</taxon>
        <taxon>Pterygota</taxon>
        <taxon>Neoptera</taxon>
        <taxon>Endopterygota</taxon>
        <taxon>Coleoptera</taxon>
        <taxon>Polyphaga</taxon>
        <taxon>Cucujiformia</taxon>
        <taxon>Curculionidae</taxon>
        <taxon>Dryophthorinae</taxon>
        <taxon>Sitophilus</taxon>
    </lineage>
</organism>
<keyword evidence="1" id="KW-1185">Reference proteome</keyword>
<proteinExistence type="predicted"/>
<sequence length="231" mass="25457">MFLLCILNTFLIVQKSQRKRRHKSVPIFSSSSDSDSSSNVESICLSASECNSNANSIVTSQRNLEVASPRDTTNEVTANQESQIEEDLPPEVLDLLGVDKARQPQLTEAIHVSVARRWEKLLKSGMESDSIAELVKKYPPMTNCLVAAPQLNKQVCAVLSEQHKNRDIRLAELQNQLGASMSAIGRALSCLLNEGEDRNLPLIELLSDAGKLLANVHLKTLVPKKPCIDWG</sequence>
<dbReference type="InParanoid" id="A0A6J2XGA6"/>
<dbReference type="KEGG" id="soy:115877975"/>
<accession>A0A6J2XGA6</accession>
<protein>
    <submittedName>
        <fullName evidence="2">Uncharacterized protein LOC115877975</fullName>
    </submittedName>
</protein>
<dbReference type="PANTHER" id="PTHR34239:SF2">
    <property type="entry name" value="TRANSPOSABLE ELEMENT P TRANSPOSASE_THAP9 CONSERVED DOMAIN-CONTAINING PROTEIN"/>
    <property type="match status" value="1"/>
</dbReference>
<dbReference type="AlphaFoldDB" id="A0A6J2XGA6"/>
<dbReference type="Proteomes" id="UP000504635">
    <property type="component" value="Unplaced"/>
</dbReference>
<evidence type="ECO:0000313" key="1">
    <source>
        <dbReference type="Proteomes" id="UP000504635"/>
    </source>
</evidence>